<feature type="region of interest" description="Disordered" evidence="6">
    <location>
        <begin position="92"/>
        <end position="147"/>
    </location>
</feature>
<evidence type="ECO:0000256" key="5">
    <source>
        <dbReference type="ARBA" id="ARBA00023136"/>
    </source>
</evidence>
<evidence type="ECO:0000313" key="10">
    <source>
        <dbReference type="Proteomes" id="UP000316242"/>
    </source>
</evidence>
<keyword evidence="2" id="KW-1003">Cell membrane</keyword>
<feature type="domain" description="Cardiolipin synthase N-terminal" evidence="8">
    <location>
        <begin position="14"/>
        <end position="59"/>
    </location>
</feature>
<dbReference type="InterPro" id="IPR027379">
    <property type="entry name" value="CLS_N"/>
</dbReference>
<evidence type="ECO:0000256" key="4">
    <source>
        <dbReference type="ARBA" id="ARBA00022989"/>
    </source>
</evidence>
<comment type="caution">
    <text evidence="9">The sequence shown here is derived from an EMBL/GenBank/DDBJ whole genome shotgun (WGS) entry which is preliminary data.</text>
</comment>
<gene>
    <name evidence="9" type="ORF">ANI01nite_09640</name>
</gene>
<accession>A0ABQ0RIW6</accession>
<dbReference type="EMBL" id="BJNE01000003">
    <property type="protein sequence ID" value="GEC11761.1"/>
    <property type="molecule type" value="Genomic_DNA"/>
</dbReference>
<feature type="transmembrane region" description="Helical" evidence="7">
    <location>
        <begin position="39"/>
        <end position="57"/>
    </location>
</feature>
<evidence type="ECO:0000313" key="9">
    <source>
        <dbReference type="EMBL" id="GEC11761.1"/>
    </source>
</evidence>
<comment type="subcellular location">
    <subcellularLocation>
        <location evidence="1">Cell membrane</location>
        <topology evidence="1">Multi-pass membrane protein</topology>
    </subcellularLocation>
</comment>
<feature type="compositionally biased region" description="Basic and acidic residues" evidence="6">
    <location>
        <begin position="92"/>
        <end position="135"/>
    </location>
</feature>
<protein>
    <recommendedName>
        <fullName evidence="8">Cardiolipin synthase N-terminal domain-containing protein</fullName>
    </recommendedName>
</protein>
<evidence type="ECO:0000256" key="1">
    <source>
        <dbReference type="ARBA" id="ARBA00004651"/>
    </source>
</evidence>
<dbReference type="RefSeq" id="WP_038992304.1">
    <property type="nucleotide sequence ID" value="NZ_BAAAWM010000001.1"/>
</dbReference>
<keyword evidence="10" id="KW-1185">Reference proteome</keyword>
<evidence type="ECO:0000259" key="8">
    <source>
        <dbReference type="Pfam" id="PF13396"/>
    </source>
</evidence>
<dbReference type="Pfam" id="PF13396">
    <property type="entry name" value="PLDc_N"/>
    <property type="match status" value="1"/>
</dbReference>
<proteinExistence type="predicted"/>
<evidence type="ECO:0000256" key="6">
    <source>
        <dbReference type="SAM" id="MobiDB-lite"/>
    </source>
</evidence>
<keyword evidence="5 7" id="KW-0472">Membrane</keyword>
<keyword evidence="4 7" id="KW-1133">Transmembrane helix</keyword>
<evidence type="ECO:0000256" key="3">
    <source>
        <dbReference type="ARBA" id="ARBA00022692"/>
    </source>
</evidence>
<organism evidence="9 10">
    <name type="scientific">Glutamicibacter nicotianae</name>
    <name type="common">Arthrobacter nicotianae</name>
    <dbReference type="NCBI Taxonomy" id="37929"/>
    <lineage>
        <taxon>Bacteria</taxon>
        <taxon>Bacillati</taxon>
        <taxon>Actinomycetota</taxon>
        <taxon>Actinomycetes</taxon>
        <taxon>Micrococcales</taxon>
        <taxon>Micrococcaceae</taxon>
        <taxon>Glutamicibacter</taxon>
    </lineage>
</organism>
<dbReference type="Proteomes" id="UP000316242">
    <property type="component" value="Unassembled WGS sequence"/>
</dbReference>
<keyword evidence="3 7" id="KW-0812">Transmembrane</keyword>
<evidence type="ECO:0000256" key="7">
    <source>
        <dbReference type="SAM" id="Phobius"/>
    </source>
</evidence>
<evidence type="ECO:0000256" key="2">
    <source>
        <dbReference type="ARBA" id="ARBA00022475"/>
    </source>
</evidence>
<name>A0ABQ0RIW6_GLUNI</name>
<reference evidence="9 10" key="1">
    <citation type="submission" date="2019-06" db="EMBL/GenBank/DDBJ databases">
        <title>Whole genome shotgun sequence of Glutamicibacter nicotianae NBRC 14234.</title>
        <authorList>
            <person name="Hosoyama A."/>
            <person name="Uohara A."/>
            <person name="Ohji S."/>
            <person name="Ichikawa N."/>
        </authorList>
    </citation>
    <scope>NUCLEOTIDE SEQUENCE [LARGE SCALE GENOMIC DNA]</scope>
    <source>
        <strain evidence="9 10">NBRC 14234</strain>
    </source>
</reference>
<feature type="compositionally biased region" description="Polar residues" evidence="6">
    <location>
        <begin position="136"/>
        <end position="147"/>
    </location>
</feature>
<sequence>MVRILIFAAVVSVALTIYTLIECARAERSRIRSLPKPAWFAVIILLPLVGAGLWFLLGRPAASHDAPAQKSMAPDDDEDFLRQLEIWRRQQQREADLKAREQDLTKREEAQKADDAKPAKPEAKEPKPSAEHKNNPEGSDSASPDSE</sequence>